<evidence type="ECO:0000313" key="7">
    <source>
        <dbReference type="EMBL" id="KAK7088105.1"/>
    </source>
</evidence>
<dbReference type="GO" id="GO:0005789">
    <property type="term" value="C:endoplasmic reticulum membrane"/>
    <property type="evidence" value="ECO:0007669"/>
    <property type="project" value="UniProtKB-SubCell"/>
</dbReference>
<dbReference type="InterPro" id="IPR021013">
    <property type="entry name" value="ATPase_Vma12"/>
</dbReference>
<keyword evidence="3" id="KW-0256">Endoplasmic reticulum</keyword>
<dbReference type="Pfam" id="PF11712">
    <property type="entry name" value="Vma12"/>
    <property type="match status" value="1"/>
</dbReference>
<evidence type="ECO:0000313" key="8">
    <source>
        <dbReference type="Proteomes" id="UP001374579"/>
    </source>
</evidence>
<dbReference type="PANTHER" id="PTHR31394">
    <property type="entry name" value="TRANSMEMBRANE PROTEIN 199"/>
    <property type="match status" value="1"/>
</dbReference>
<evidence type="ECO:0000256" key="6">
    <source>
        <dbReference type="SAM" id="Phobius"/>
    </source>
</evidence>
<feature type="transmembrane region" description="Helical" evidence="6">
    <location>
        <begin position="137"/>
        <end position="155"/>
    </location>
</feature>
<evidence type="ECO:0000256" key="4">
    <source>
        <dbReference type="ARBA" id="ARBA00022989"/>
    </source>
</evidence>
<evidence type="ECO:0000256" key="2">
    <source>
        <dbReference type="ARBA" id="ARBA00022692"/>
    </source>
</evidence>
<comment type="subcellular location">
    <subcellularLocation>
        <location evidence="1">Endoplasmic reticulum membrane</location>
        <topology evidence="1">Multi-pass membrane protein</topology>
    </subcellularLocation>
</comment>
<organism evidence="7 8">
    <name type="scientific">Littorina saxatilis</name>
    <dbReference type="NCBI Taxonomy" id="31220"/>
    <lineage>
        <taxon>Eukaryota</taxon>
        <taxon>Metazoa</taxon>
        <taxon>Spiralia</taxon>
        <taxon>Lophotrochozoa</taxon>
        <taxon>Mollusca</taxon>
        <taxon>Gastropoda</taxon>
        <taxon>Caenogastropoda</taxon>
        <taxon>Littorinimorpha</taxon>
        <taxon>Littorinoidea</taxon>
        <taxon>Littorinidae</taxon>
        <taxon>Littorina</taxon>
    </lineage>
</organism>
<name>A0AAN9AJQ4_9CAEN</name>
<evidence type="ECO:0000256" key="3">
    <source>
        <dbReference type="ARBA" id="ARBA00022824"/>
    </source>
</evidence>
<keyword evidence="8" id="KW-1185">Reference proteome</keyword>
<keyword evidence="2 6" id="KW-0812">Transmembrane</keyword>
<dbReference type="PANTHER" id="PTHR31394:SF1">
    <property type="entry name" value="TRANSMEMBRANE PROTEIN 199"/>
    <property type="match status" value="1"/>
</dbReference>
<dbReference type="Proteomes" id="UP001374579">
    <property type="component" value="Unassembled WGS sequence"/>
</dbReference>
<evidence type="ECO:0008006" key="9">
    <source>
        <dbReference type="Google" id="ProtNLM"/>
    </source>
</evidence>
<keyword evidence="4 6" id="KW-1133">Transmembrane helix</keyword>
<dbReference type="EMBL" id="JBAMIC010004070">
    <property type="protein sequence ID" value="KAK7088105.1"/>
    <property type="molecule type" value="Genomic_DNA"/>
</dbReference>
<dbReference type="GO" id="GO:0070072">
    <property type="term" value="P:vacuolar proton-transporting V-type ATPase complex assembly"/>
    <property type="evidence" value="ECO:0007669"/>
    <property type="project" value="InterPro"/>
</dbReference>
<proteinExistence type="predicted"/>
<sequence length="195" mass="22083">MEGIEKAVPSLQLTKKLITYIDDVLRLEEDEEICTQLKQFSAGKEGSSVPFHIVRRVFKTLKDAGQDVYLHEMISGSELVLPGVTFPPRDPELEVRIKKLKVAEEEREYRRMTKNVDLSVKHEITFQEDVKSLNRQIIGVLNFLVTVVAAFAFGYKGVEVATGQKMFPLQLTTGLILGGIVFFADLYFLVKFSPE</sequence>
<comment type="caution">
    <text evidence="7">The sequence shown here is derived from an EMBL/GenBank/DDBJ whole genome shotgun (WGS) entry which is preliminary data.</text>
</comment>
<reference evidence="7 8" key="1">
    <citation type="submission" date="2024-02" db="EMBL/GenBank/DDBJ databases">
        <title>Chromosome-scale genome assembly of the rough periwinkle Littorina saxatilis.</title>
        <authorList>
            <person name="De Jode A."/>
            <person name="Faria R."/>
            <person name="Formenti G."/>
            <person name="Sims Y."/>
            <person name="Smith T.P."/>
            <person name="Tracey A."/>
            <person name="Wood J.M.D."/>
            <person name="Zagrodzka Z.B."/>
            <person name="Johannesson K."/>
            <person name="Butlin R.K."/>
            <person name="Leder E.H."/>
        </authorList>
    </citation>
    <scope>NUCLEOTIDE SEQUENCE [LARGE SCALE GENOMIC DNA]</scope>
    <source>
        <strain evidence="7">Snail1</strain>
        <tissue evidence="7">Muscle</tissue>
    </source>
</reference>
<keyword evidence="5 6" id="KW-0472">Membrane</keyword>
<evidence type="ECO:0000256" key="5">
    <source>
        <dbReference type="ARBA" id="ARBA00023136"/>
    </source>
</evidence>
<accession>A0AAN9AJQ4</accession>
<dbReference type="AlphaFoldDB" id="A0AAN9AJQ4"/>
<gene>
    <name evidence="7" type="ORF">V1264_022067</name>
</gene>
<feature type="transmembrane region" description="Helical" evidence="6">
    <location>
        <begin position="167"/>
        <end position="190"/>
    </location>
</feature>
<protein>
    <recommendedName>
        <fullName evidence="9">Transmembrane protein 199</fullName>
    </recommendedName>
</protein>
<evidence type="ECO:0000256" key="1">
    <source>
        <dbReference type="ARBA" id="ARBA00004477"/>
    </source>
</evidence>